<dbReference type="InterPro" id="IPR023043">
    <property type="entry name" value="NAD(P)H_OxRDtase_bac/plastid"/>
</dbReference>
<evidence type="ECO:0000256" key="12">
    <source>
        <dbReference type="HAMAP-Rule" id="MF_01394"/>
    </source>
</evidence>
<evidence type="ECO:0000256" key="8">
    <source>
        <dbReference type="ARBA" id="ARBA00022989"/>
    </source>
</evidence>
<dbReference type="PANTHER" id="PTHR11058:SF21">
    <property type="entry name" value="NADH-QUINONE OXIDOREDUCTASE SUBUNIT A"/>
    <property type="match status" value="1"/>
</dbReference>
<evidence type="ECO:0000256" key="6">
    <source>
        <dbReference type="ARBA" id="ARBA00022719"/>
    </source>
</evidence>
<comment type="catalytic activity">
    <reaction evidence="12 13">
        <text>a quinone + NADH + 5 H(+)(in) = a quinol + NAD(+) + 4 H(+)(out)</text>
        <dbReference type="Rhea" id="RHEA:57888"/>
        <dbReference type="ChEBI" id="CHEBI:15378"/>
        <dbReference type="ChEBI" id="CHEBI:24646"/>
        <dbReference type="ChEBI" id="CHEBI:57540"/>
        <dbReference type="ChEBI" id="CHEBI:57945"/>
        <dbReference type="ChEBI" id="CHEBI:132124"/>
    </reaction>
</comment>
<dbReference type="Gene3D" id="1.20.58.1610">
    <property type="entry name" value="NADH:ubiquinone/plastoquinone oxidoreductase, chain 3"/>
    <property type="match status" value="1"/>
</dbReference>
<keyword evidence="9 12" id="KW-0520">NAD</keyword>
<dbReference type="RefSeq" id="WP_183353774.1">
    <property type="nucleotide sequence ID" value="NZ_BLXX01000002.1"/>
</dbReference>
<keyword evidence="4 12" id="KW-1003">Cell membrane</keyword>
<reference evidence="15" key="1">
    <citation type="submission" date="2020-06" db="EMBL/GenBank/DDBJ databases">
        <title>Draft genomic sequence of Geomonas sp. Red330.</title>
        <authorList>
            <person name="Itoh H."/>
            <person name="Zhenxing X."/>
            <person name="Ushijima N."/>
            <person name="Masuda Y."/>
            <person name="Shiratori Y."/>
            <person name="Senoo K."/>
        </authorList>
    </citation>
    <scope>NUCLEOTIDE SEQUENCE [LARGE SCALE GENOMIC DNA]</scope>
    <source>
        <strain evidence="15">Red330</strain>
    </source>
</reference>
<dbReference type="Proteomes" id="UP000556026">
    <property type="component" value="Unassembled WGS sequence"/>
</dbReference>
<comment type="caution">
    <text evidence="14">The sequence shown here is derived from an EMBL/GenBank/DDBJ whole genome shotgun (WGS) entry which is preliminary data.</text>
</comment>
<feature type="transmembrane region" description="Helical" evidence="12">
    <location>
        <begin position="92"/>
        <end position="116"/>
    </location>
</feature>
<keyword evidence="10 12" id="KW-0830">Ubiquinone</keyword>
<comment type="function">
    <text evidence="12">NDH-1 shuttles electrons from NADH, via FMN and iron-sulfur (Fe-S) centers, to quinones in the respiratory chain. The immediate electron acceptor for the enzyme in this species is believed to be ubiquinone. Couples the redox reaction to proton translocation (for every two electrons transferred, four hydrogen ions are translocated across the cytoplasmic membrane), and thus conserves the redox energy in a proton gradient.</text>
</comment>
<evidence type="ECO:0000256" key="4">
    <source>
        <dbReference type="ARBA" id="ARBA00022475"/>
    </source>
</evidence>
<evidence type="ECO:0000256" key="2">
    <source>
        <dbReference type="ARBA" id="ARBA00008472"/>
    </source>
</evidence>
<accession>A0A6V8MGX6</accession>
<evidence type="ECO:0000256" key="5">
    <source>
        <dbReference type="ARBA" id="ARBA00022692"/>
    </source>
</evidence>
<protein>
    <recommendedName>
        <fullName evidence="12">NADH-quinone oxidoreductase subunit A</fullName>
        <ecNumber evidence="12">7.1.1.-</ecNumber>
    </recommendedName>
    <alternativeName>
        <fullName evidence="12">NADH dehydrogenase I subunit A</fullName>
    </alternativeName>
    <alternativeName>
        <fullName evidence="12">NDH-1 subunit A</fullName>
    </alternativeName>
    <alternativeName>
        <fullName evidence="12">NUO1</fullName>
    </alternativeName>
</protein>
<dbReference type="PANTHER" id="PTHR11058">
    <property type="entry name" value="NADH-UBIQUINONE OXIDOREDUCTASE CHAIN 3"/>
    <property type="match status" value="1"/>
</dbReference>
<keyword evidence="6 12" id="KW-0874">Quinone</keyword>
<evidence type="ECO:0000313" key="15">
    <source>
        <dbReference type="Proteomes" id="UP000556026"/>
    </source>
</evidence>
<dbReference type="GO" id="GO:0030964">
    <property type="term" value="C:NADH dehydrogenase complex"/>
    <property type="evidence" value="ECO:0007669"/>
    <property type="project" value="TreeGrafter"/>
</dbReference>
<feature type="transmembrane region" description="Helical" evidence="12">
    <location>
        <begin position="65"/>
        <end position="86"/>
    </location>
</feature>
<keyword evidence="11 12" id="KW-0472">Membrane</keyword>
<evidence type="ECO:0000313" key="14">
    <source>
        <dbReference type="EMBL" id="GFO58939.1"/>
    </source>
</evidence>
<evidence type="ECO:0000256" key="11">
    <source>
        <dbReference type="ARBA" id="ARBA00023136"/>
    </source>
</evidence>
<dbReference type="InterPro" id="IPR038430">
    <property type="entry name" value="NDAH_ubi_oxred_su3_sf"/>
</dbReference>
<comment type="subunit">
    <text evidence="12">NDH-1 is composed of 14 different subunits. Subunits NuoA, H, J, K, L, M, N constitute the membrane sector of the complex.</text>
</comment>
<gene>
    <name evidence="14" type="primary">nuoA2</name>
    <name evidence="12" type="synonym">nuoA</name>
    <name evidence="14" type="ORF">GMST_12640</name>
</gene>
<evidence type="ECO:0000256" key="9">
    <source>
        <dbReference type="ARBA" id="ARBA00023027"/>
    </source>
</evidence>
<sequence length="138" mass="15120">MPVTAQQVEFLPLAIYTFIAVALIFALLGAAYYLGSGKDSPDKGIPYESGIVPSGGARHASQVPFYLIAIFFIVFDVEGAFIYTWATAWDLLGIQGMVHITIFIVVLLLGLVWLWIKGGLDWGPTAMKRQAEVKVKVE</sequence>
<comment type="similarity">
    <text evidence="2 12 13">Belongs to the complex I subunit 3 family.</text>
</comment>
<dbReference type="AlphaFoldDB" id="A0A6V8MGX6"/>
<proteinExistence type="inferred from homology"/>
<dbReference type="EC" id="7.1.1.-" evidence="12"/>
<dbReference type="Pfam" id="PF00507">
    <property type="entry name" value="Oxidored_q4"/>
    <property type="match status" value="1"/>
</dbReference>
<keyword evidence="15" id="KW-1185">Reference proteome</keyword>
<keyword evidence="3 12" id="KW-0813">Transport</keyword>
<comment type="subcellular location">
    <subcellularLocation>
        <location evidence="12 13">Cell membrane</location>
        <topology evidence="12 13">Multi-pass membrane protein</topology>
    </subcellularLocation>
    <subcellularLocation>
        <location evidence="1">Membrane</location>
        <topology evidence="1">Multi-pass membrane protein</topology>
    </subcellularLocation>
</comment>
<keyword evidence="8 12" id="KW-1133">Transmembrane helix</keyword>
<evidence type="ECO:0000256" key="13">
    <source>
        <dbReference type="RuleBase" id="RU003639"/>
    </source>
</evidence>
<dbReference type="GO" id="GO:0005886">
    <property type="term" value="C:plasma membrane"/>
    <property type="evidence" value="ECO:0007669"/>
    <property type="project" value="UniProtKB-SubCell"/>
</dbReference>
<dbReference type="GO" id="GO:0050136">
    <property type="term" value="F:NADH dehydrogenase (quinone) (non-electrogenic) activity"/>
    <property type="evidence" value="ECO:0007669"/>
    <property type="project" value="UniProtKB-UniRule"/>
</dbReference>
<dbReference type="GO" id="GO:0048038">
    <property type="term" value="F:quinone binding"/>
    <property type="evidence" value="ECO:0007669"/>
    <property type="project" value="UniProtKB-KW"/>
</dbReference>
<dbReference type="InterPro" id="IPR000440">
    <property type="entry name" value="NADH_UbQ/plastoQ_OxRdtase_su3"/>
</dbReference>
<organism evidence="14 15">
    <name type="scientific">Geomonas silvestris</name>
    <dbReference type="NCBI Taxonomy" id="2740184"/>
    <lineage>
        <taxon>Bacteria</taxon>
        <taxon>Pseudomonadati</taxon>
        <taxon>Thermodesulfobacteriota</taxon>
        <taxon>Desulfuromonadia</taxon>
        <taxon>Geobacterales</taxon>
        <taxon>Geobacteraceae</taxon>
        <taxon>Geomonas</taxon>
    </lineage>
</organism>
<evidence type="ECO:0000256" key="10">
    <source>
        <dbReference type="ARBA" id="ARBA00023075"/>
    </source>
</evidence>
<feature type="transmembrane region" description="Helical" evidence="12">
    <location>
        <begin position="13"/>
        <end position="34"/>
    </location>
</feature>
<evidence type="ECO:0000256" key="7">
    <source>
        <dbReference type="ARBA" id="ARBA00022967"/>
    </source>
</evidence>
<dbReference type="HAMAP" id="MF_01394">
    <property type="entry name" value="NDH1_NuoA"/>
    <property type="match status" value="1"/>
</dbReference>
<evidence type="ECO:0000256" key="1">
    <source>
        <dbReference type="ARBA" id="ARBA00004141"/>
    </source>
</evidence>
<dbReference type="EMBL" id="BLXX01000002">
    <property type="protein sequence ID" value="GFO58939.1"/>
    <property type="molecule type" value="Genomic_DNA"/>
</dbReference>
<keyword evidence="7 12" id="KW-1278">Translocase</keyword>
<name>A0A6V8MGX6_9BACT</name>
<keyword evidence="5 12" id="KW-0812">Transmembrane</keyword>
<evidence type="ECO:0000256" key="3">
    <source>
        <dbReference type="ARBA" id="ARBA00022448"/>
    </source>
</evidence>
<dbReference type="GO" id="GO:0008137">
    <property type="term" value="F:NADH dehydrogenase (ubiquinone) activity"/>
    <property type="evidence" value="ECO:0007669"/>
    <property type="project" value="InterPro"/>
</dbReference>